<gene>
    <name evidence="1" type="ORF">AERYTH_14390</name>
</gene>
<keyword evidence="2" id="KW-1185">Reference proteome</keyword>
<accession>A0A0U4CKB1</accession>
<protein>
    <submittedName>
        <fullName evidence="1">Uncharacterized protein</fullName>
    </submittedName>
</protein>
<dbReference type="EMBL" id="CP011502">
    <property type="protein sequence ID" value="ALX05797.1"/>
    <property type="molecule type" value="Genomic_DNA"/>
</dbReference>
<dbReference type="OrthoDB" id="9940228at2"/>
<name>A0A0U4CKB1_9ACTN</name>
<dbReference type="Proteomes" id="UP000067689">
    <property type="component" value="Chromosome"/>
</dbReference>
<evidence type="ECO:0000313" key="2">
    <source>
        <dbReference type="Proteomes" id="UP000067689"/>
    </source>
</evidence>
<dbReference type="AlphaFoldDB" id="A0A0U4CKB1"/>
<sequence length="120" mass="13362">MEPGSLADAAASGDLADLLLPDGSQPYTHHLRIEHFAYTFVPVPTLTLVLPPSSDDGPSTRVRFVDAVVTDWTTEASYSPDDPNDELCELRWDGWRTFLLDFLSFKIIVRAGRLDVEVIE</sequence>
<organism evidence="1 2">
    <name type="scientific">Aeromicrobium erythreum</name>
    <dbReference type="NCBI Taxonomy" id="2041"/>
    <lineage>
        <taxon>Bacteria</taxon>
        <taxon>Bacillati</taxon>
        <taxon>Actinomycetota</taxon>
        <taxon>Actinomycetes</taxon>
        <taxon>Propionibacteriales</taxon>
        <taxon>Nocardioidaceae</taxon>
        <taxon>Aeromicrobium</taxon>
    </lineage>
</organism>
<reference evidence="1 2" key="1">
    <citation type="journal article" date="1991" name="Int. J. Syst. Bacteriol.">
        <title>Description of the erythromycin-producing bacterium Arthrobacter sp. strain NRRL B-3381 as Aeromicrobium erythreum gen. nov., sp. nov.</title>
        <authorList>
            <person name="Miller E.S."/>
            <person name="Woese C.R."/>
            <person name="Brenner S."/>
        </authorList>
    </citation>
    <scope>NUCLEOTIDE SEQUENCE [LARGE SCALE GENOMIC DNA]</scope>
    <source>
        <strain evidence="1 2">AR18</strain>
    </source>
</reference>
<dbReference type="PATRIC" id="fig|2041.4.peg.3002"/>
<dbReference type="RefSeq" id="WP_067860149.1">
    <property type="nucleotide sequence ID" value="NZ_CP011502.1"/>
</dbReference>
<evidence type="ECO:0000313" key="1">
    <source>
        <dbReference type="EMBL" id="ALX05797.1"/>
    </source>
</evidence>
<proteinExistence type="predicted"/>
<dbReference type="KEGG" id="aer:AERYTH_14390"/>